<organism evidence="2 3">
    <name type="scientific">Dendrothele bispora (strain CBS 962.96)</name>
    <dbReference type="NCBI Taxonomy" id="1314807"/>
    <lineage>
        <taxon>Eukaryota</taxon>
        <taxon>Fungi</taxon>
        <taxon>Dikarya</taxon>
        <taxon>Basidiomycota</taxon>
        <taxon>Agaricomycotina</taxon>
        <taxon>Agaricomycetes</taxon>
        <taxon>Agaricomycetidae</taxon>
        <taxon>Agaricales</taxon>
        <taxon>Agaricales incertae sedis</taxon>
        <taxon>Dendrothele</taxon>
    </lineage>
</organism>
<sequence>ERGHGTNIYEDEPRKTADKLKFARTESDHVKPSSQNVATPPSSLPPSILALPVLQVATRFSSRTIPEAPAPSLKQGEGTREWFHRTNTPQDESSTAALDRKAAKVTDGPDSAESEHHDHARLSDRHVLPGWLLATERDHAKPSGRSVATLRRLSFPPPMLAPLPLPPELEKPTPFLEWGEGLRRCISNQGTGSKTGEEVEMVGEREEGMRNVLDGRAQLPECYEHEHCSTTSAVPLGREQYYVSDVPRTVNRPVSVCELTLMPVMQQLGESEPNEQHKVRMRTSVNQKSAASKGPLGVYIYQHPHAGAQLLQGEGNYALRLLRPPSFHGTTSTRGSVSWVQPRNLGSLVRHMVGGFGGGDSEGSSHWSSESDHGSRNGGGGRPPGRREGELDDPDHNDDGGRSDDYRLRGGHHGKDRNDEPRCGSCGGGPLGGDPPDDGKPEGGKDGNSERSNQKDSKKIRGVTFSEIPEKGSLHYGYEYFEYKVKLLTSWLKTQAR</sequence>
<dbReference type="Proteomes" id="UP000297245">
    <property type="component" value="Unassembled WGS sequence"/>
</dbReference>
<feature type="compositionally biased region" description="Basic and acidic residues" evidence="1">
    <location>
        <begin position="437"/>
        <end position="459"/>
    </location>
</feature>
<evidence type="ECO:0000313" key="2">
    <source>
        <dbReference type="EMBL" id="THU84043.1"/>
    </source>
</evidence>
<feature type="compositionally biased region" description="Polar residues" evidence="1">
    <location>
        <begin position="85"/>
        <end position="96"/>
    </location>
</feature>
<keyword evidence="3" id="KW-1185">Reference proteome</keyword>
<dbReference type="AlphaFoldDB" id="A0A4S8L6L8"/>
<feature type="region of interest" description="Disordered" evidence="1">
    <location>
        <begin position="351"/>
        <end position="463"/>
    </location>
</feature>
<proteinExistence type="predicted"/>
<feature type="compositionally biased region" description="Basic and acidic residues" evidence="1">
    <location>
        <begin position="397"/>
        <end position="408"/>
    </location>
</feature>
<accession>A0A4S8L6L8</accession>
<feature type="compositionally biased region" description="Basic and acidic residues" evidence="1">
    <location>
        <begin position="113"/>
        <end position="122"/>
    </location>
</feature>
<evidence type="ECO:0000256" key="1">
    <source>
        <dbReference type="SAM" id="MobiDB-lite"/>
    </source>
</evidence>
<gene>
    <name evidence="2" type="ORF">K435DRAFT_870668</name>
</gene>
<name>A0A4S8L6L8_DENBC</name>
<dbReference type="EMBL" id="ML179625">
    <property type="protein sequence ID" value="THU84043.1"/>
    <property type="molecule type" value="Genomic_DNA"/>
</dbReference>
<feature type="region of interest" description="Disordered" evidence="1">
    <location>
        <begin position="85"/>
        <end position="122"/>
    </location>
</feature>
<evidence type="ECO:0000313" key="3">
    <source>
        <dbReference type="Proteomes" id="UP000297245"/>
    </source>
</evidence>
<protein>
    <submittedName>
        <fullName evidence="2">Uncharacterized protein</fullName>
    </submittedName>
</protein>
<reference evidence="2 3" key="1">
    <citation type="journal article" date="2019" name="Nat. Ecol. Evol.">
        <title>Megaphylogeny resolves global patterns of mushroom evolution.</title>
        <authorList>
            <person name="Varga T."/>
            <person name="Krizsan K."/>
            <person name="Foldi C."/>
            <person name="Dima B."/>
            <person name="Sanchez-Garcia M."/>
            <person name="Sanchez-Ramirez S."/>
            <person name="Szollosi G.J."/>
            <person name="Szarkandi J.G."/>
            <person name="Papp V."/>
            <person name="Albert L."/>
            <person name="Andreopoulos W."/>
            <person name="Angelini C."/>
            <person name="Antonin V."/>
            <person name="Barry K.W."/>
            <person name="Bougher N.L."/>
            <person name="Buchanan P."/>
            <person name="Buyck B."/>
            <person name="Bense V."/>
            <person name="Catcheside P."/>
            <person name="Chovatia M."/>
            <person name="Cooper J."/>
            <person name="Damon W."/>
            <person name="Desjardin D."/>
            <person name="Finy P."/>
            <person name="Geml J."/>
            <person name="Haridas S."/>
            <person name="Hughes K."/>
            <person name="Justo A."/>
            <person name="Karasinski D."/>
            <person name="Kautmanova I."/>
            <person name="Kiss B."/>
            <person name="Kocsube S."/>
            <person name="Kotiranta H."/>
            <person name="LaButti K.M."/>
            <person name="Lechner B.E."/>
            <person name="Liimatainen K."/>
            <person name="Lipzen A."/>
            <person name="Lukacs Z."/>
            <person name="Mihaltcheva S."/>
            <person name="Morgado L.N."/>
            <person name="Niskanen T."/>
            <person name="Noordeloos M.E."/>
            <person name="Ohm R.A."/>
            <person name="Ortiz-Santana B."/>
            <person name="Ovrebo C."/>
            <person name="Racz N."/>
            <person name="Riley R."/>
            <person name="Savchenko A."/>
            <person name="Shiryaev A."/>
            <person name="Soop K."/>
            <person name="Spirin V."/>
            <person name="Szebenyi C."/>
            <person name="Tomsovsky M."/>
            <person name="Tulloss R.E."/>
            <person name="Uehling J."/>
            <person name="Grigoriev I.V."/>
            <person name="Vagvolgyi C."/>
            <person name="Papp T."/>
            <person name="Martin F.M."/>
            <person name="Miettinen O."/>
            <person name="Hibbett D.S."/>
            <person name="Nagy L.G."/>
        </authorList>
    </citation>
    <scope>NUCLEOTIDE SEQUENCE [LARGE SCALE GENOMIC DNA]</scope>
    <source>
        <strain evidence="2 3">CBS 962.96</strain>
    </source>
</reference>
<feature type="region of interest" description="Disordered" evidence="1">
    <location>
        <begin position="24"/>
        <end position="47"/>
    </location>
</feature>
<feature type="non-terminal residue" evidence="2">
    <location>
        <position position="1"/>
    </location>
</feature>